<dbReference type="GO" id="GO:0006508">
    <property type="term" value="P:proteolysis"/>
    <property type="evidence" value="ECO:0007669"/>
    <property type="project" value="UniProtKB-KW"/>
</dbReference>
<feature type="transmembrane region" description="Helical" evidence="1">
    <location>
        <begin position="276"/>
        <end position="296"/>
    </location>
</feature>
<dbReference type="EMBL" id="SLUK01000001">
    <property type="protein sequence ID" value="TCL45331.1"/>
    <property type="molecule type" value="Genomic_DNA"/>
</dbReference>
<dbReference type="PANTHER" id="PTHR43592">
    <property type="entry name" value="CAAX AMINO TERMINAL PROTEASE"/>
    <property type="match status" value="1"/>
</dbReference>
<feature type="transmembrane region" description="Helical" evidence="1">
    <location>
        <begin position="82"/>
        <end position="106"/>
    </location>
</feature>
<organism evidence="3 4">
    <name type="scientific">Harryflintia acetispora</name>
    <dbReference type="NCBI Taxonomy" id="1849041"/>
    <lineage>
        <taxon>Bacteria</taxon>
        <taxon>Bacillati</taxon>
        <taxon>Bacillota</taxon>
        <taxon>Clostridia</taxon>
        <taxon>Eubacteriales</taxon>
        <taxon>Oscillospiraceae</taxon>
        <taxon>Harryflintia</taxon>
    </lineage>
</organism>
<dbReference type="InterPro" id="IPR003675">
    <property type="entry name" value="Rce1/LyrA-like_dom"/>
</dbReference>
<dbReference type="AlphaFoldDB" id="A0A9X8ULJ6"/>
<feature type="transmembrane region" description="Helical" evidence="1">
    <location>
        <begin position="35"/>
        <end position="62"/>
    </location>
</feature>
<evidence type="ECO:0000259" key="2">
    <source>
        <dbReference type="Pfam" id="PF02517"/>
    </source>
</evidence>
<evidence type="ECO:0000313" key="4">
    <source>
        <dbReference type="Proteomes" id="UP000294682"/>
    </source>
</evidence>
<proteinExistence type="predicted"/>
<evidence type="ECO:0000313" key="3">
    <source>
        <dbReference type="EMBL" id="TCL45331.1"/>
    </source>
</evidence>
<keyword evidence="4" id="KW-1185">Reference proteome</keyword>
<keyword evidence="1" id="KW-1133">Transmembrane helix</keyword>
<keyword evidence="1" id="KW-0812">Transmembrane</keyword>
<keyword evidence="3" id="KW-0645">Protease</keyword>
<protein>
    <submittedName>
        <fullName evidence="3">CAAX prenyl protease-like protein</fullName>
    </submittedName>
</protein>
<name>A0A9X8ULJ6_9FIRM</name>
<dbReference type="GO" id="GO:0004175">
    <property type="term" value="F:endopeptidase activity"/>
    <property type="evidence" value="ECO:0007669"/>
    <property type="project" value="UniProtKB-ARBA"/>
</dbReference>
<dbReference type="PANTHER" id="PTHR43592:SF15">
    <property type="entry name" value="CAAX AMINO TERMINAL PROTEASE FAMILY PROTEIN"/>
    <property type="match status" value="1"/>
</dbReference>
<dbReference type="GO" id="GO:0080120">
    <property type="term" value="P:CAAX-box protein maturation"/>
    <property type="evidence" value="ECO:0007669"/>
    <property type="project" value="UniProtKB-ARBA"/>
</dbReference>
<keyword evidence="1" id="KW-0472">Membrane</keyword>
<feature type="domain" description="CAAX prenyl protease 2/Lysostaphin resistance protein A-like" evidence="2">
    <location>
        <begin position="170"/>
        <end position="256"/>
    </location>
</feature>
<reference evidence="3 4" key="1">
    <citation type="submission" date="2019-03" db="EMBL/GenBank/DDBJ databases">
        <title>Genomic Encyclopedia of Type Strains, Phase IV (KMG-IV): sequencing the most valuable type-strain genomes for metagenomic binning, comparative biology and taxonomic classification.</title>
        <authorList>
            <person name="Goeker M."/>
        </authorList>
    </citation>
    <scope>NUCLEOTIDE SEQUENCE [LARGE SCALE GENOMIC DNA]</scope>
    <source>
        <strain evidence="3 4">DSM 100433</strain>
    </source>
</reference>
<evidence type="ECO:0000256" key="1">
    <source>
        <dbReference type="SAM" id="Phobius"/>
    </source>
</evidence>
<comment type="caution">
    <text evidence="3">The sequence shown here is derived from an EMBL/GenBank/DDBJ whole genome shotgun (WGS) entry which is preliminary data.</text>
</comment>
<feature type="transmembrane region" description="Helical" evidence="1">
    <location>
        <begin position="200"/>
        <end position="216"/>
    </location>
</feature>
<keyword evidence="3" id="KW-0378">Hydrolase</keyword>
<feature type="transmembrane region" description="Helical" evidence="1">
    <location>
        <begin position="170"/>
        <end position="188"/>
    </location>
</feature>
<sequence>MNEYLDGPDREFVYVQGYGFTDGPRKPDMNSMIRAYSNALGCTLIAFLALQNFVPLVVVMLMRMGNPAIRIYNNQFIASSDTIEVISIWSSLICYCLPILLLCAFLHLGAHTVFPRRLPRAGEALPAAGLVLASSVIGSMVAMLLSALLALVNLHPTGPGLPEADNVRSLMLAAASSALMPAIFEELLFRGAILQSLRRFGEPFALFCSTLLFALLHRNLVQFPNAFITGMLLGFLALRTGTLLVPMLCHFINNLVPLLLNFFLVGLPEESVSRAYIGLNVVYLVAGVVGALYLLRTRPQFFTPLHRDVPRAERRKLSAFFGSVPLLAVVVLLVVQIILNLF</sequence>
<dbReference type="Pfam" id="PF02517">
    <property type="entry name" value="Rce1-like"/>
    <property type="match status" value="1"/>
</dbReference>
<feature type="transmembrane region" description="Helical" evidence="1">
    <location>
        <begin position="243"/>
        <end position="264"/>
    </location>
</feature>
<gene>
    <name evidence="3" type="ORF">EDD78_101314</name>
</gene>
<feature type="transmembrane region" description="Helical" evidence="1">
    <location>
        <begin position="222"/>
        <end position="238"/>
    </location>
</feature>
<dbReference type="RefSeq" id="WP_132083664.1">
    <property type="nucleotide sequence ID" value="NZ_SLUK01000001.1"/>
</dbReference>
<dbReference type="Proteomes" id="UP000294682">
    <property type="component" value="Unassembled WGS sequence"/>
</dbReference>
<feature type="transmembrane region" description="Helical" evidence="1">
    <location>
        <begin position="127"/>
        <end position="150"/>
    </location>
</feature>
<accession>A0A9X8ULJ6</accession>
<feature type="transmembrane region" description="Helical" evidence="1">
    <location>
        <begin position="317"/>
        <end position="339"/>
    </location>
</feature>